<feature type="compositionally biased region" description="Acidic residues" evidence="4">
    <location>
        <begin position="679"/>
        <end position="694"/>
    </location>
</feature>
<feature type="compositionally biased region" description="Polar residues" evidence="4">
    <location>
        <begin position="255"/>
        <end position="269"/>
    </location>
</feature>
<dbReference type="EMBL" id="MU004230">
    <property type="protein sequence ID" value="KAF2674039.1"/>
    <property type="molecule type" value="Genomic_DNA"/>
</dbReference>
<feature type="compositionally biased region" description="Acidic residues" evidence="4">
    <location>
        <begin position="127"/>
        <end position="145"/>
    </location>
</feature>
<feature type="compositionally biased region" description="Acidic residues" evidence="4">
    <location>
        <begin position="227"/>
        <end position="236"/>
    </location>
</feature>
<keyword evidence="3" id="KW-0539">Nucleus</keyword>
<evidence type="ECO:0000256" key="4">
    <source>
        <dbReference type="SAM" id="MobiDB-lite"/>
    </source>
</evidence>
<keyword evidence="6" id="KW-1185">Reference proteome</keyword>
<dbReference type="PANTHER" id="PTHR14150:SF12">
    <property type="entry name" value="U3 SMALL NUCLEOLAR RNA-ASSOCIATED PROTEIN 14 HOMOLOG A"/>
    <property type="match status" value="1"/>
</dbReference>
<evidence type="ECO:0000256" key="1">
    <source>
        <dbReference type="ARBA" id="ARBA00004604"/>
    </source>
</evidence>
<proteinExistence type="predicted"/>
<dbReference type="Pfam" id="PF04615">
    <property type="entry name" value="Utp14"/>
    <property type="match status" value="1"/>
</dbReference>
<dbReference type="AlphaFoldDB" id="A0A6A6UP28"/>
<evidence type="ECO:0000256" key="2">
    <source>
        <dbReference type="ARBA" id="ARBA00022553"/>
    </source>
</evidence>
<protein>
    <submittedName>
        <fullName evidence="5">Utp14-domain-containing protein</fullName>
    </submittedName>
</protein>
<organism evidence="5 6">
    <name type="scientific">Microthyrium microscopicum</name>
    <dbReference type="NCBI Taxonomy" id="703497"/>
    <lineage>
        <taxon>Eukaryota</taxon>
        <taxon>Fungi</taxon>
        <taxon>Dikarya</taxon>
        <taxon>Ascomycota</taxon>
        <taxon>Pezizomycotina</taxon>
        <taxon>Dothideomycetes</taxon>
        <taxon>Dothideomycetes incertae sedis</taxon>
        <taxon>Microthyriales</taxon>
        <taxon>Microthyriaceae</taxon>
        <taxon>Microthyrium</taxon>
    </lineage>
</organism>
<sequence>MTILRIANMPPRISRSSNSNSASVSKPKPAKKRGQKRALNAFAIASAQNPEKLGVRRSRLGQTEDDPQDRKRRRVNESEDEDEDDEEEGGSRSQAKKKKTVRRDDVGESSEGSDSEGNAWTLGHVDQDDDSDIDSDDAFGEGDDELFAHFSFSGSSKDRKAKASSSSRKPSKKEIEVDLNDESNHSGSDSDSSLGEDAVDLAQMLDDYEASDDEMADSNSEGGSDNGSDDDEDEDAADGHFSNSSEDEDDEIDSQKLSRLQDLVSSLHPTTAEEGKRTSTMYESMTPSAAGIVSSEKFDIRDILKNTSDPQLAKASKATGVIPSQPKKKDPKLEPALPKLQRDKLDRIAANEKAKATLDRWVDTVKHMRRAEHVTFPLQSNEAAAHQTGYMLPTITTAPITSLESTINSILEESGLAPSQAKKEKEYDDLPETNISVQEVLARRADLRRARELIFQEERRAKRIKKIKSKSYRRVHRRERERLAAAGQDAFAEDFGDMDEDEKETHDRRRAEERMGAKHRDSKWAKQMKKSGRSIWDDEARSGVTEMARRNEELRRRMTGQDGREGSSAESGSASEVEDSDVDEPTTQLRELHKNLKKLEASEFDDGKTSSLASMKFMKKAEAARQAQNEADIKQIRRELDGGSSSEEESEPEANNIGRMIFGPTSKKAANKPTSEERNEFEEAEYSELEEEQMPEQGLEIDPSVPMGSKAKAKAPIAAKRPQTKETTPSIMKSGLQTAAASKKSKKENGEVHSKPDQAGWVTVTYDKDSDSEGEDSSEEILRRAFAGEEDAEEVFEKEKAEIIADEDDKIVDQTIPGWGSWVGEGLSKREQKRNKGKVLVKKEGIKPEDRKDAKLKNVIINQKRVRKNVDYMASTLPFPFTNRAEYERSIRMPIGNEWNVKKTYVESTKPRVIVKPGRVILPIDKPLI</sequence>
<feature type="region of interest" description="Disordered" evidence="4">
    <location>
        <begin position="484"/>
        <end position="780"/>
    </location>
</feature>
<feature type="compositionally biased region" description="Basic and acidic residues" evidence="4">
    <location>
        <begin position="747"/>
        <end position="756"/>
    </location>
</feature>
<evidence type="ECO:0000313" key="6">
    <source>
        <dbReference type="Proteomes" id="UP000799302"/>
    </source>
</evidence>
<feature type="compositionally biased region" description="Polar residues" evidence="4">
    <location>
        <begin position="725"/>
        <end position="740"/>
    </location>
</feature>
<comment type="subcellular location">
    <subcellularLocation>
        <location evidence="1">Nucleus</location>
        <location evidence="1">Nucleolus</location>
    </subcellularLocation>
</comment>
<feature type="region of interest" description="Disordered" evidence="4">
    <location>
        <begin position="307"/>
        <end position="338"/>
    </location>
</feature>
<evidence type="ECO:0000256" key="3">
    <source>
        <dbReference type="ARBA" id="ARBA00023242"/>
    </source>
</evidence>
<dbReference type="GO" id="GO:0006364">
    <property type="term" value="P:rRNA processing"/>
    <property type="evidence" value="ECO:0007669"/>
    <property type="project" value="InterPro"/>
</dbReference>
<gene>
    <name evidence="5" type="ORF">BT63DRAFT_910</name>
</gene>
<reference evidence="5" key="1">
    <citation type="journal article" date="2020" name="Stud. Mycol.">
        <title>101 Dothideomycetes genomes: a test case for predicting lifestyles and emergence of pathogens.</title>
        <authorList>
            <person name="Haridas S."/>
            <person name="Albert R."/>
            <person name="Binder M."/>
            <person name="Bloem J."/>
            <person name="Labutti K."/>
            <person name="Salamov A."/>
            <person name="Andreopoulos B."/>
            <person name="Baker S."/>
            <person name="Barry K."/>
            <person name="Bills G."/>
            <person name="Bluhm B."/>
            <person name="Cannon C."/>
            <person name="Castanera R."/>
            <person name="Culley D."/>
            <person name="Daum C."/>
            <person name="Ezra D."/>
            <person name="Gonzalez J."/>
            <person name="Henrissat B."/>
            <person name="Kuo A."/>
            <person name="Liang C."/>
            <person name="Lipzen A."/>
            <person name="Lutzoni F."/>
            <person name="Magnuson J."/>
            <person name="Mondo S."/>
            <person name="Nolan M."/>
            <person name="Ohm R."/>
            <person name="Pangilinan J."/>
            <person name="Park H.-J."/>
            <person name="Ramirez L."/>
            <person name="Alfaro M."/>
            <person name="Sun H."/>
            <person name="Tritt A."/>
            <person name="Yoshinaga Y."/>
            <person name="Zwiers L.-H."/>
            <person name="Turgeon B."/>
            <person name="Goodwin S."/>
            <person name="Spatafora J."/>
            <person name="Crous P."/>
            <person name="Grigoriev I."/>
        </authorList>
    </citation>
    <scope>NUCLEOTIDE SEQUENCE</scope>
    <source>
        <strain evidence="5">CBS 115976</strain>
    </source>
</reference>
<evidence type="ECO:0000313" key="5">
    <source>
        <dbReference type="EMBL" id="KAF2674039.1"/>
    </source>
</evidence>
<keyword evidence="2" id="KW-0597">Phosphoprotein</keyword>
<feature type="compositionally biased region" description="Acidic residues" evidence="4">
    <location>
        <begin position="206"/>
        <end position="216"/>
    </location>
</feature>
<dbReference type="OrthoDB" id="277439at2759"/>
<feature type="compositionally biased region" description="Low complexity" evidence="4">
    <location>
        <begin position="14"/>
        <end position="27"/>
    </location>
</feature>
<feature type="region of interest" description="Disordered" evidence="4">
    <location>
        <begin position="1"/>
        <end position="293"/>
    </location>
</feature>
<feature type="compositionally biased region" description="Basic and acidic residues" evidence="4">
    <location>
        <begin position="503"/>
        <end position="524"/>
    </location>
</feature>
<feature type="compositionally biased region" description="Polar residues" evidence="4">
    <location>
        <begin position="278"/>
        <end position="287"/>
    </location>
</feature>
<feature type="compositionally biased region" description="Basic and acidic residues" evidence="4">
    <location>
        <begin position="631"/>
        <end position="641"/>
    </location>
</feature>
<feature type="compositionally biased region" description="Basic and acidic residues" evidence="4">
    <location>
        <begin position="590"/>
        <end position="608"/>
    </location>
</feature>
<feature type="compositionally biased region" description="Acidic residues" evidence="4">
    <location>
        <begin position="78"/>
        <end position="88"/>
    </location>
</feature>
<accession>A0A6A6UP28</accession>
<dbReference type="GO" id="GO:0032040">
    <property type="term" value="C:small-subunit processome"/>
    <property type="evidence" value="ECO:0007669"/>
    <property type="project" value="InterPro"/>
</dbReference>
<dbReference type="Proteomes" id="UP000799302">
    <property type="component" value="Unassembled WGS sequence"/>
</dbReference>
<feature type="compositionally biased region" description="Acidic residues" evidence="4">
    <location>
        <begin position="491"/>
        <end position="502"/>
    </location>
</feature>
<feature type="compositionally biased region" description="Low complexity" evidence="4">
    <location>
        <begin position="185"/>
        <end position="196"/>
    </location>
</feature>
<feature type="compositionally biased region" description="Basic and acidic residues" evidence="4">
    <location>
        <begin position="535"/>
        <end position="556"/>
    </location>
</feature>
<name>A0A6A6UP28_9PEZI</name>
<dbReference type="PANTHER" id="PTHR14150">
    <property type="entry name" value="U3 SMALL NUCLEOLAR RNA-ASSOCIATED PROTEIN 14"/>
    <property type="match status" value="1"/>
</dbReference>
<dbReference type="InterPro" id="IPR006709">
    <property type="entry name" value="SSU_processome_Utp14"/>
</dbReference>